<evidence type="ECO:0000259" key="6">
    <source>
        <dbReference type="Pfam" id="PF02776"/>
    </source>
</evidence>
<dbReference type="Pfam" id="PF00205">
    <property type="entry name" value="TPP_enzyme_M"/>
    <property type="match status" value="1"/>
</dbReference>
<dbReference type="InterPro" id="IPR011766">
    <property type="entry name" value="TPP_enzyme_TPP-bd"/>
</dbReference>
<keyword evidence="2 3" id="KW-0786">Thiamine pyrophosphate</keyword>
<feature type="domain" description="Thiamine pyrophosphate enzyme central" evidence="4">
    <location>
        <begin position="195"/>
        <end position="326"/>
    </location>
</feature>
<evidence type="ECO:0000259" key="4">
    <source>
        <dbReference type="Pfam" id="PF00205"/>
    </source>
</evidence>
<dbReference type="NCBIfam" id="NF005470">
    <property type="entry name" value="PRK07064.1"/>
    <property type="match status" value="1"/>
</dbReference>
<evidence type="ECO:0000256" key="2">
    <source>
        <dbReference type="ARBA" id="ARBA00023052"/>
    </source>
</evidence>
<dbReference type="InterPro" id="IPR029035">
    <property type="entry name" value="DHS-like_NAD/FAD-binding_dom"/>
</dbReference>
<keyword evidence="8" id="KW-1185">Reference proteome</keyword>
<dbReference type="SUPFAM" id="SSF52518">
    <property type="entry name" value="Thiamin diphosphate-binding fold (THDP-binding)"/>
    <property type="match status" value="2"/>
</dbReference>
<dbReference type="EMBL" id="JACTNF010000034">
    <property type="protein sequence ID" value="MBO1076925.1"/>
    <property type="molecule type" value="Genomic_DNA"/>
</dbReference>
<feature type="domain" description="Thiamine pyrophosphate enzyme N-terminal TPP-binding" evidence="6">
    <location>
        <begin position="4"/>
        <end position="111"/>
    </location>
</feature>
<dbReference type="Pfam" id="PF02776">
    <property type="entry name" value="TPP_enzyme_N"/>
    <property type="match status" value="1"/>
</dbReference>
<dbReference type="Pfam" id="PF02775">
    <property type="entry name" value="TPP_enzyme_C"/>
    <property type="match status" value="1"/>
</dbReference>
<dbReference type="Proteomes" id="UP001518990">
    <property type="component" value="Unassembled WGS sequence"/>
</dbReference>
<comment type="similarity">
    <text evidence="1 3">Belongs to the TPP enzyme family.</text>
</comment>
<dbReference type="PANTHER" id="PTHR18968">
    <property type="entry name" value="THIAMINE PYROPHOSPHATE ENZYMES"/>
    <property type="match status" value="1"/>
</dbReference>
<dbReference type="PANTHER" id="PTHR18968:SF13">
    <property type="entry name" value="ACETOLACTATE SYNTHASE CATALYTIC SUBUNIT, MITOCHONDRIAL"/>
    <property type="match status" value="1"/>
</dbReference>
<organism evidence="7 8">
    <name type="scientific">Roseomonas marmotae</name>
    <dbReference type="NCBI Taxonomy" id="2768161"/>
    <lineage>
        <taxon>Bacteria</taxon>
        <taxon>Pseudomonadati</taxon>
        <taxon>Pseudomonadota</taxon>
        <taxon>Alphaproteobacteria</taxon>
        <taxon>Acetobacterales</taxon>
        <taxon>Roseomonadaceae</taxon>
        <taxon>Roseomonas</taxon>
    </lineage>
</organism>
<evidence type="ECO:0000313" key="7">
    <source>
        <dbReference type="EMBL" id="MBO1076925.1"/>
    </source>
</evidence>
<evidence type="ECO:0000256" key="3">
    <source>
        <dbReference type="RuleBase" id="RU362132"/>
    </source>
</evidence>
<proteinExistence type="inferred from homology"/>
<dbReference type="CDD" id="cd00568">
    <property type="entry name" value="TPP_enzymes"/>
    <property type="match status" value="1"/>
</dbReference>
<evidence type="ECO:0000259" key="5">
    <source>
        <dbReference type="Pfam" id="PF02775"/>
    </source>
</evidence>
<name>A0ABS3KIX7_9PROT</name>
<dbReference type="CDD" id="cd07035">
    <property type="entry name" value="TPP_PYR_POX_like"/>
    <property type="match status" value="1"/>
</dbReference>
<dbReference type="InterPro" id="IPR045229">
    <property type="entry name" value="TPP_enz"/>
</dbReference>
<sequence>MAYTVGDLVAEFLAAAGVDTAFGIVSVHNIPILDAIGRRNAIRFVPARGEMGGGHMADAYARVSGGLGVLVTSTGPGAANAVPALVEAQFAGSPMLHITGQTSTKCQDRDTGAVHDLPGQGAMLAAVCKSVHRVRAPEETFGVLLAAAGDALAAPRGPVTIEIPSDLQRAAVTRPAALDRLVLPSRHTPPAAEELDAAAELLASMKRPMLWLGNGAREAGREAEALLDLGFGAVSSWNGRGIVPEDHPRTLGALHGNGAPEIEAFYQDVDAMLVVGSRLRGHEMLDGALRLPRRLVQVDLNPRAIGRTYASELFVCGDAAAVLAGLRQRLEGRMRVDPRFGADLAAARHQASEAYRASLGPYATFPAQLRAAMPRDALWVRDATVAGATWAHRLMPVYGPRDSVHPVGAAIGPGLPFGIGAALSAGRDGRKTVMLAGDGGFAMNMTELWTAAQESAELCIIVMNDGIYAAIGHIQDSFQEGRRFFGELRGPDLQGLAKLAGIPSWRVESADSFGDIVARAIATPGPSLVEVNMHAIGPVPAYGVYARRPAGAAA</sequence>
<comment type="caution">
    <text evidence="7">The sequence shown here is derived from an EMBL/GenBank/DDBJ whole genome shotgun (WGS) entry which is preliminary data.</text>
</comment>
<dbReference type="RefSeq" id="WP_207450488.1">
    <property type="nucleotide sequence ID" value="NZ_JACTNF010000034.1"/>
</dbReference>
<dbReference type="InterPro" id="IPR012001">
    <property type="entry name" value="Thiamin_PyroP_enz_TPP-bd_dom"/>
</dbReference>
<dbReference type="Gene3D" id="3.40.50.970">
    <property type="match status" value="2"/>
</dbReference>
<dbReference type="InterPro" id="IPR012000">
    <property type="entry name" value="Thiamin_PyroP_enz_cen_dom"/>
</dbReference>
<dbReference type="SUPFAM" id="SSF52467">
    <property type="entry name" value="DHS-like NAD/FAD-binding domain"/>
    <property type="match status" value="1"/>
</dbReference>
<reference evidence="7 8" key="1">
    <citation type="submission" date="2020-09" db="EMBL/GenBank/DDBJ databases">
        <title>Roseomonas.</title>
        <authorList>
            <person name="Zhu W."/>
        </authorList>
    </citation>
    <scope>NUCLEOTIDE SEQUENCE [LARGE SCALE GENOMIC DNA]</scope>
    <source>
        <strain evidence="7 8">1311</strain>
    </source>
</reference>
<protein>
    <submittedName>
        <fullName evidence="7">Thiamine pyrophosphate-binding protein</fullName>
    </submittedName>
</protein>
<accession>A0ABS3KIX7</accession>
<dbReference type="InterPro" id="IPR029061">
    <property type="entry name" value="THDP-binding"/>
</dbReference>
<evidence type="ECO:0000313" key="8">
    <source>
        <dbReference type="Proteomes" id="UP001518990"/>
    </source>
</evidence>
<feature type="domain" description="Thiamine pyrophosphate enzyme TPP-binding" evidence="5">
    <location>
        <begin position="389"/>
        <end position="531"/>
    </location>
</feature>
<gene>
    <name evidence="7" type="ORF">IAI60_20120</name>
</gene>
<dbReference type="Gene3D" id="3.40.50.1220">
    <property type="entry name" value="TPP-binding domain"/>
    <property type="match status" value="1"/>
</dbReference>
<evidence type="ECO:0000256" key="1">
    <source>
        <dbReference type="ARBA" id="ARBA00007812"/>
    </source>
</evidence>